<keyword evidence="2" id="KW-1185">Reference proteome</keyword>
<accession>A0ABW9W9F2</accession>
<sequence length="231" mass="25507">MPSTTFLNSAEAAYIAGLSEAVIERAVANQVVSEPLIRQGAEWRISRLAAAFIAFYCKTEQLSPQRRRKAMLASSVAQITAAGKLKRALALRLSSRDQTFDLVLAQYINAATTRSRRLDRALRAISISDEVMWGMPVFSGTRVPVETVVGSLEEGMPLAELKESYAFLTEDLVESAQIYTQTHPTQEKARRMSQTHPDWKITSITHVHLSENELAPVPRRVSVPKPGGDGN</sequence>
<gene>
    <name evidence="1" type="ORF">GTP69_30040</name>
</gene>
<dbReference type="EMBL" id="WWCT01000051">
    <property type="protein sequence ID" value="MYN30651.1"/>
    <property type="molecule type" value="Genomic_DNA"/>
</dbReference>
<protein>
    <submittedName>
        <fullName evidence="1">DUF433 domain-containing protein</fullName>
    </submittedName>
</protein>
<comment type="caution">
    <text evidence="1">The sequence shown here is derived from an EMBL/GenBank/DDBJ whole genome shotgun (WGS) entry which is preliminary data.</text>
</comment>
<dbReference type="InterPro" id="IPR036388">
    <property type="entry name" value="WH-like_DNA-bd_sf"/>
</dbReference>
<organism evidence="1 2">
    <name type="scientific">Duganella levis</name>
    <dbReference type="NCBI Taxonomy" id="2692169"/>
    <lineage>
        <taxon>Bacteria</taxon>
        <taxon>Pseudomonadati</taxon>
        <taxon>Pseudomonadota</taxon>
        <taxon>Betaproteobacteria</taxon>
        <taxon>Burkholderiales</taxon>
        <taxon>Oxalobacteraceae</taxon>
        <taxon>Telluria group</taxon>
        <taxon>Duganella</taxon>
    </lineage>
</organism>
<dbReference type="RefSeq" id="WP_161058295.1">
    <property type="nucleotide sequence ID" value="NZ_WWCT01000051.1"/>
</dbReference>
<reference evidence="1 2" key="1">
    <citation type="submission" date="2019-12" db="EMBL/GenBank/DDBJ databases">
        <title>Novel species isolated from a subtropical stream in China.</title>
        <authorList>
            <person name="Lu H."/>
        </authorList>
    </citation>
    <scope>NUCLEOTIDE SEQUENCE [LARGE SCALE GENOMIC DNA]</scope>
    <source>
        <strain evidence="1 2">CY42W</strain>
    </source>
</reference>
<evidence type="ECO:0000313" key="2">
    <source>
        <dbReference type="Proteomes" id="UP000642144"/>
    </source>
</evidence>
<dbReference type="InterPro" id="IPR009057">
    <property type="entry name" value="Homeodomain-like_sf"/>
</dbReference>
<evidence type="ECO:0000313" key="1">
    <source>
        <dbReference type="EMBL" id="MYN30651.1"/>
    </source>
</evidence>
<dbReference type="SUPFAM" id="SSF46689">
    <property type="entry name" value="Homeodomain-like"/>
    <property type="match status" value="1"/>
</dbReference>
<dbReference type="Proteomes" id="UP000642144">
    <property type="component" value="Unassembled WGS sequence"/>
</dbReference>
<dbReference type="Pfam" id="PF04255">
    <property type="entry name" value="DUF433"/>
    <property type="match status" value="1"/>
</dbReference>
<dbReference type="InterPro" id="IPR007367">
    <property type="entry name" value="DUF433"/>
</dbReference>
<proteinExistence type="predicted"/>
<name>A0ABW9W9F2_9BURK</name>
<dbReference type="Gene3D" id="1.10.10.10">
    <property type="entry name" value="Winged helix-like DNA-binding domain superfamily/Winged helix DNA-binding domain"/>
    <property type="match status" value="1"/>
</dbReference>